<dbReference type="VEuPathDB" id="FungiDB:ACLA_004160"/>
<dbReference type="HOGENOM" id="CLU_1421123_0_0_1"/>
<feature type="compositionally biased region" description="Polar residues" evidence="1">
    <location>
        <begin position="80"/>
        <end position="92"/>
    </location>
</feature>
<dbReference type="Proteomes" id="UP000006701">
    <property type="component" value="Unassembled WGS sequence"/>
</dbReference>
<keyword evidence="3" id="KW-1185">Reference proteome</keyword>
<reference evidence="2 3" key="1">
    <citation type="journal article" date="2008" name="PLoS Genet.">
        <title>Genomic islands in the pathogenic filamentous fungus Aspergillus fumigatus.</title>
        <authorList>
            <person name="Fedorova N.D."/>
            <person name="Khaldi N."/>
            <person name="Joardar V.S."/>
            <person name="Maiti R."/>
            <person name="Amedeo P."/>
            <person name="Anderson M.J."/>
            <person name="Crabtree J."/>
            <person name="Silva J.C."/>
            <person name="Badger J.H."/>
            <person name="Albarraq A."/>
            <person name="Angiuoli S."/>
            <person name="Bussey H."/>
            <person name="Bowyer P."/>
            <person name="Cotty P.J."/>
            <person name="Dyer P.S."/>
            <person name="Egan A."/>
            <person name="Galens K."/>
            <person name="Fraser-Liggett C.M."/>
            <person name="Haas B.J."/>
            <person name="Inman J.M."/>
            <person name="Kent R."/>
            <person name="Lemieux S."/>
            <person name="Malavazi I."/>
            <person name="Orvis J."/>
            <person name="Roemer T."/>
            <person name="Ronning C.M."/>
            <person name="Sundaram J.P."/>
            <person name="Sutton G."/>
            <person name="Turner G."/>
            <person name="Venter J.C."/>
            <person name="White O.R."/>
            <person name="Whitty B.R."/>
            <person name="Youngman P."/>
            <person name="Wolfe K.H."/>
            <person name="Goldman G.H."/>
            <person name="Wortman J.R."/>
            <person name="Jiang B."/>
            <person name="Denning D.W."/>
            <person name="Nierman W.C."/>
        </authorList>
    </citation>
    <scope>NUCLEOTIDE SEQUENCE [LARGE SCALE GENOMIC DNA]</scope>
    <source>
        <strain evidence="3">ATCC 1007 / CBS 513.65 / DSM 816 / NCTC 3887 / NRRL 1</strain>
    </source>
</reference>
<dbReference type="EMBL" id="DS027004">
    <property type="protein sequence ID" value="EAW15002.1"/>
    <property type="molecule type" value="Genomic_DNA"/>
</dbReference>
<evidence type="ECO:0000256" key="1">
    <source>
        <dbReference type="SAM" id="MobiDB-lite"/>
    </source>
</evidence>
<gene>
    <name evidence="2" type="ORF">ACLA_004160</name>
</gene>
<accession>A1C5N4</accession>
<name>A1C5N4_ASPCL</name>
<feature type="compositionally biased region" description="Low complexity" evidence="1">
    <location>
        <begin position="67"/>
        <end position="79"/>
    </location>
</feature>
<evidence type="ECO:0000313" key="3">
    <source>
        <dbReference type="Proteomes" id="UP000006701"/>
    </source>
</evidence>
<feature type="region of interest" description="Disordered" evidence="1">
    <location>
        <begin position="1"/>
        <end position="101"/>
    </location>
</feature>
<dbReference type="GeneID" id="4708355"/>
<dbReference type="KEGG" id="act:ACLA_004160"/>
<sequence>MAGSPVVVASPESMERSTPIETRAMMQSSASPESSILVENSKPTDRAALPANSLSLEIPSPVDRPLSIESSVSSESPISTRVQVSTDVQTTPDIPPSAENLPSVAISVPVVEPSITDSPVVETPSTPQTLEQGPVSDSQAMLASMHASSQESSALMLGAAEEQVDMSLLTAIVTVEQSQAKTIQYASREDN</sequence>
<dbReference type="AlphaFoldDB" id="A1C5N4"/>
<organism evidence="2 3">
    <name type="scientific">Aspergillus clavatus (strain ATCC 1007 / CBS 513.65 / DSM 816 / NCTC 3887 / NRRL 1 / QM 1276 / 107)</name>
    <dbReference type="NCBI Taxonomy" id="344612"/>
    <lineage>
        <taxon>Eukaryota</taxon>
        <taxon>Fungi</taxon>
        <taxon>Dikarya</taxon>
        <taxon>Ascomycota</taxon>
        <taxon>Pezizomycotina</taxon>
        <taxon>Eurotiomycetes</taxon>
        <taxon>Eurotiomycetidae</taxon>
        <taxon>Eurotiales</taxon>
        <taxon>Aspergillaceae</taxon>
        <taxon>Aspergillus</taxon>
        <taxon>Aspergillus subgen. Fumigati</taxon>
    </lineage>
</organism>
<dbReference type="RefSeq" id="XP_001276428.1">
    <property type="nucleotide sequence ID" value="XM_001276427.1"/>
</dbReference>
<proteinExistence type="predicted"/>
<evidence type="ECO:0000313" key="2">
    <source>
        <dbReference type="EMBL" id="EAW15002.1"/>
    </source>
</evidence>
<protein>
    <submittedName>
        <fullName evidence="2">Uncharacterized protein</fullName>
    </submittedName>
</protein>
<feature type="compositionally biased region" description="Polar residues" evidence="1">
    <location>
        <begin position="25"/>
        <end position="38"/>
    </location>
</feature>